<reference evidence="1" key="2">
    <citation type="submission" date="2020-09" db="EMBL/GenBank/DDBJ databases">
        <authorList>
            <person name="Sun Q."/>
            <person name="Zhou Y."/>
        </authorList>
    </citation>
    <scope>NUCLEOTIDE SEQUENCE</scope>
    <source>
        <strain evidence="1">CGMCC 4.5737</strain>
    </source>
</reference>
<dbReference type="AlphaFoldDB" id="A0A8J3CER1"/>
<gene>
    <name evidence="1" type="ORF">GCM10012275_28600</name>
</gene>
<dbReference type="InterPro" id="IPR036412">
    <property type="entry name" value="HAD-like_sf"/>
</dbReference>
<dbReference type="SUPFAM" id="SSF56784">
    <property type="entry name" value="HAD-like"/>
    <property type="match status" value="1"/>
</dbReference>
<comment type="caution">
    <text evidence="1">The sequence shown here is derived from an EMBL/GenBank/DDBJ whole genome shotgun (WGS) entry which is preliminary data.</text>
</comment>
<evidence type="ECO:0000313" key="2">
    <source>
        <dbReference type="Proteomes" id="UP000637578"/>
    </source>
</evidence>
<dbReference type="InterPro" id="IPR023214">
    <property type="entry name" value="HAD_sf"/>
</dbReference>
<dbReference type="RefSeq" id="WP_189057806.1">
    <property type="nucleotide sequence ID" value="NZ_BMMK01000011.1"/>
</dbReference>
<reference evidence="1" key="1">
    <citation type="journal article" date="2014" name="Int. J. Syst. Evol. Microbiol.">
        <title>Complete genome sequence of Corynebacterium casei LMG S-19264T (=DSM 44701T), isolated from a smear-ripened cheese.</title>
        <authorList>
            <consortium name="US DOE Joint Genome Institute (JGI-PGF)"/>
            <person name="Walter F."/>
            <person name="Albersmeier A."/>
            <person name="Kalinowski J."/>
            <person name="Ruckert C."/>
        </authorList>
    </citation>
    <scope>NUCLEOTIDE SEQUENCE</scope>
    <source>
        <strain evidence="1">CGMCC 4.5737</strain>
    </source>
</reference>
<dbReference type="EMBL" id="BMMK01000011">
    <property type="protein sequence ID" value="GGM55780.1"/>
    <property type="molecule type" value="Genomic_DNA"/>
</dbReference>
<evidence type="ECO:0000313" key="1">
    <source>
        <dbReference type="EMBL" id="GGM55780.1"/>
    </source>
</evidence>
<keyword evidence="2" id="KW-1185">Reference proteome</keyword>
<protein>
    <submittedName>
        <fullName evidence="1">Uncharacterized protein</fullName>
    </submittedName>
</protein>
<accession>A0A8J3CER1</accession>
<dbReference type="Proteomes" id="UP000637578">
    <property type="component" value="Unassembled WGS sequence"/>
</dbReference>
<name>A0A8J3CER1_9PSEU</name>
<dbReference type="Gene3D" id="3.40.50.1000">
    <property type="entry name" value="HAD superfamily/HAD-like"/>
    <property type="match status" value="1"/>
</dbReference>
<proteinExistence type="predicted"/>
<organism evidence="1 2">
    <name type="scientific">Longimycelium tulufanense</name>
    <dbReference type="NCBI Taxonomy" id="907463"/>
    <lineage>
        <taxon>Bacteria</taxon>
        <taxon>Bacillati</taxon>
        <taxon>Actinomycetota</taxon>
        <taxon>Actinomycetes</taxon>
        <taxon>Pseudonocardiales</taxon>
        <taxon>Pseudonocardiaceae</taxon>
        <taxon>Longimycelium</taxon>
    </lineage>
</organism>
<sequence>MTTRAPFRPRRRFSPPPTRSELLWDGVDFDGTICNNSGPPDFQPLEPIWDNVKKIQRLVDDGRKIWIFTARPWADYELIEAYLNHYGIPFHGIVCGKLLVARLFDDRAFNAALEDWSACNPG</sequence>